<evidence type="ECO:0000313" key="2">
    <source>
        <dbReference type="EMBL" id="SVB71265.1"/>
    </source>
</evidence>
<accession>A0A382G8Y8</accession>
<proteinExistence type="predicted"/>
<dbReference type="EMBL" id="UINC01054032">
    <property type="protein sequence ID" value="SVB71265.1"/>
    <property type="molecule type" value="Genomic_DNA"/>
</dbReference>
<feature type="region of interest" description="Disordered" evidence="1">
    <location>
        <begin position="1"/>
        <end position="29"/>
    </location>
</feature>
<organism evidence="2">
    <name type="scientific">marine metagenome</name>
    <dbReference type="NCBI Taxonomy" id="408172"/>
    <lineage>
        <taxon>unclassified sequences</taxon>
        <taxon>metagenomes</taxon>
        <taxon>ecological metagenomes</taxon>
    </lineage>
</organism>
<sequence length="29" mass="3012">VAVQKADSNRGVKPCMRVVDGPEGAEEVA</sequence>
<protein>
    <submittedName>
        <fullName evidence="2">Uncharacterized protein</fullName>
    </submittedName>
</protein>
<name>A0A382G8Y8_9ZZZZ</name>
<gene>
    <name evidence="2" type="ORF">METZ01_LOCUS224119</name>
</gene>
<reference evidence="2" key="1">
    <citation type="submission" date="2018-05" db="EMBL/GenBank/DDBJ databases">
        <authorList>
            <person name="Lanie J.A."/>
            <person name="Ng W.-L."/>
            <person name="Kazmierczak K.M."/>
            <person name="Andrzejewski T.M."/>
            <person name="Davidsen T.M."/>
            <person name="Wayne K.J."/>
            <person name="Tettelin H."/>
            <person name="Glass J.I."/>
            <person name="Rusch D."/>
            <person name="Podicherti R."/>
            <person name="Tsui H.-C.T."/>
            <person name="Winkler M.E."/>
        </authorList>
    </citation>
    <scope>NUCLEOTIDE SEQUENCE</scope>
</reference>
<dbReference type="AlphaFoldDB" id="A0A382G8Y8"/>
<feature type="non-terminal residue" evidence="2">
    <location>
        <position position="1"/>
    </location>
</feature>
<evidence type="ECO:0000256" key="1">
    <source>
        <dbReference type="SAM" id="MobiDB-lite"/>
    </source>
</evidence>